<name>A0A6P8JCT8_DROMA</name>
<protein>
    <submittedName>
        <fullName evidence="6 7">Peroxisomal membrane protein 11C</fullName>
    </submittedName>
</protein>
<evidence type="ECO:0000313" key="5">
    <source>
        <dbReference type="Proteomes" id="UP000515162"/>
    </source>
</evidence>
<keyword evidence="5" id="KW-1185">Reference proteome</keyword>
<keyword evidence="2" id="KW-0576">Peroxisome</keyword>
<keyword evidence="4" id="KW-1133">Transmembrane helix</keyword>
<comment type="subcellular location">
    <subcellularLocation>
        <location evidence="3">Peroxisome membrane</location>
    </subcellularLocation>
</comment>
<dbReference type="Proteomes" id="UP000515162">
    <property type="component" value="Chromosome 2R"/>
</dbReference>
<evidence type="ECO:0000313" key="6">
    <source>
        <dbReference type="RefSeq" id="XP_033153330.1"/>
    </source>
</evidence>
<dbReference type="RefSeq" id="XP_033153331.1">
    <property type="nucleotide sequence ID" value="XM_033297440.1"/>
</dbReference>
<evidence type="ECO:0000256" key="4">
    <source>
        <dbReference type="SAM" id="Phobius"/>
    </source>
</evidence>
<organism evidence="5 6">
    <name type="scientific">Drosophila mauritiana</name>
    <name type="common">Fruit fly</name>
    <dbReference type="NCBI Taxonomy" id="7226"/>
    <lineage>
        <taxon>Eukaryota</taxon>
        <taxon>Metazoa</taxon>
        <taxon>Ecdysozoa</taxon>
        <taxon>Arthropoda</taxon>
        <taxon>Hexapoda</taxon>
        <taxon>Insecta</taxon>
        <taxon>Pterygota</taxon>
        <taxon>Neoptera</taxon>
        <taxon>Endopterygota</taxon>
        <taxon>Diptera</taxon>
        <taxon>Brachycera</taxon>
        <taxon>Muscomorpha</taxon>
        <taxon>Ephydroidea</taxon>
        <taxon>Drosophilidae</taxon>
        <taxon>Drosophila</taxon>
        <taxon>Sophophora</taxon>
    </lineage>
</organism>
<dbReference type="InterPro" id="IPR008733">
    <property type="entry name" value="PEX11"/>
</dbReference>
<gene>
    <name evidence="6" type="primary">LOC117136495</name>
    <name evidence="7" type="synonym">LOC117136497</name>
</gene>
<dbReference type="GeneID" id="117136495"/>
<reference evidence="6 7" key="1">
    <citation type="submission" date="2025-04" db="UniProtKB">
        <authorList>
            <consortium name="RefSeq"/>
        </authorList>
    </citation>
    <scope>IDENTIFICATION</scope>
    <source>
        <strain evidence="6 7">Mau12</strain>
        <tissue evidence="6 7">Whole Body</tissue>
    </source>
</reference>
<dbReference type="AlphaFoldDB" id="A0A6P8JCT8"/>
<evidence type="ECO:0000313" key="7">
    <source>
        <dbReference type="RefSeq" id="XP_033153331.1"/>
    </source>
</evidence>
<dbReference type="InterPro" id="IPR026510">
    <property type="entry name" value="PEX11C_met"/>
</dbReference>
<dbReference type="PANTHER" id="PTHR20990:SF1">
    <property type="entry name" value="PEROXISOMAL MEMBRANE PROTEIN 11C"/>
    <property type="match status" value="1"/>
</dbReference>
<evidence type="ECO:0000256" key="1">
    <source>
        <dbReference type="ARBA" id="ARBA00023136"/>
    </source>
</evidence>
<feature type="transmembrane region" description="Helical" evidence="4">
    <location>
        <begin position="113"/>
        <end position="135"/>
    </location>
</feature>
<keyword evidence="4" id="KW-0812">Transmembrane</keyword>
<sequence length="201" mass="22751">MAKFINEIGELLDSCRAREVLLEVLCQSAQLVIGYQIKRSPDLNNVGSEDSGEPPVLRYTVDSGLHDYEPDRITAVLTVMSNAVDLLFYPVDTICWLTRHKVFDVKKQETWRYVNSILSMVSAYLNVVRISRIFLQDGYKLSHFDVLSLAHFSIDLLHTICSLPRGYLWGMKHSSLYMGVIGTVSAGLGICQILTKRRLPK</sequence>
<proteinExistence type="predicted"/>
<accession>A0A6P8JCT8</accession>
<dbReference type="PANTHER" id="PTHR20990">
    <property type="entry name" value="PEROXISOMAL BIOGENESIS FACTOR 11"/>
    <property type="match status" value="1"/>
</dbReference>
<dbReference type="GO" id="GO:0016559">
    <property type="term" value="P:peroxisome fission"/>
    <property type="evidence" value="ECO:0007669"/>
    <property type="project" value="InterPro"/>
</dbReference>
<keyword evidence="1 4" id="KW-0472">Membrane</keyword>
<dbReference type="GO" id="GO:0005778">
    <property type="term" value="C:peroxisomal membrane"/>
    <property type="evidence" value="ECO:0007669"/>
    <property type="project" value="UniProtKB-SubCell"/>
</dbReference>
<evidence type="ECO:0000256" key="3">
    <source>
        <dbReference type="ARBA" id="ARBA00046271"/>
    </source>
</evidence>
<dbReference type="RefSeq" id="XP_033153330.1">
    <property type="nucleotide sequence ID" value="XM_033297439.1"/>
</dbReference>
<evidence type="ECO:0000256" key="2">
    <source>
        <dbReference type="ARBA" id="ARBA00023140"/>
    </source>
</evidence>
<dbReference type="Pfam" id="PF05648">
    <property type="entry name" value="PEX11"/>
    <property type="match status" value="1"/>
</dbReference>
<feature type="transmembrane region" description="Helical" evidence="4">
    <location>
        <begin position="176"/>
        <end position="195"/>
    </location>
</feature>